<keyword evidence="4" id="KW-1185">Reference proteome</keyword>
<comment type="caution">
    <text evidence="3">The sequence shown here is derived from an EMBL/GenBank/DDBJ whole genome shotgun (WGS) entry which is preliminary data.</text>
</comment>
<organism evidence="3 4">
    <name type="scientific">Mucilaginibacter gotjawali</name>
    <dbReference type="NCBI Taxonomy" id="1550579"/>
    <lineage>
        <taxon>Bacteria</taxon>
        <taxon>Pseudomonadati</taxon>
        <taxon>Bacteroidota</taxon>
        <taxon>Sphingobacteriia</taxon>
        <taxon>Sphingobacteriales</taxon>
        <taxon>Sphingobacteriaceae</taxon>
        <taxon>Mucilaginibacter</taxon>
    </lineage>
</organism>
<name>A0A839SIY2_9SPHI</name>
<dbReference type="AlphaFoldDB" id="A0A839SIY2"/>
<dbReference type="InterPro" id="IPR045659">
    <property type="entry name" value="LptD_2"/>
</dbReference>
<evidence type="ECO:0000313" key="4">
    <source>
        <dbReference type="Proteomes" id="UP000539265"/>
    </source>
</evidence>
<dbReference type="PANTHER" id="PTHR30189:SF1">
    <property type="entry name" value="LPS-ASSEMBLY PROTEIN LPTD"/>
    <property type="match status" value="1"/>
</dbReference>
<reference evidence="3" key="1">
    <citation type="submission" date="2020-08" db="EMBL/GenBank/DDBJ databases">
        <title>Genomic Encyclopedia of Type Strains, Phase III (KMG-III): the genomes of soil and plant-associated and newly described type strains.</title>
        <authorList>
            <person name="Whitman W."/>
        </authorList>
    </citation>
    <scope>NUCLEOTIDE SEQUENCE [LARGE SCALE GENOMIC DNA]</scope>
    <source>
        <strain evidence="3">CECT 8628</strain>
    </source>
</reference>
<evidence type="ECO:0000259" key="2">
    <source>
        <dbReference type="Pfam" id="PF19838"/>
    </source>
</evidence>
<dbReference type="Pfam" id="PF19838">
    <property type="entry name" value="LptD_2"/>
    <property type="match status" value="1"/>
</dbReference>
<dbReference type="PANTHER" id="PTHR30189">
    <property type="entry name" value="LPS-ASSEMBLY PROTEIN"/>
    <property type="match status" value="1"/>
</dbReference>
<accession>A0A839SIY2</accession>
<dbReference type="EMBL" id="JACHWX010000018">
    <property type="protein sequence ID" value="MBB3058235.1"/>
    <property type="molecule type" value="Genomic_DNA"/>
</dbReference>
<dbReference type="InterPro" id="IPR050218">
    <property type="entry name" value="LptD"/>
</dbReference>
<dbReference type="Proteomes" id="UP000539265">
    <property type="component" value="Unassembled WGS sequence"/>
</dbReference>
<gene>
    <name evidence="3" type="ORF">FHS11_004683</name>
</gene>
<feature type="region of interest" description="Disordered" evidence="1">
    <location>
        <begin position="1"/>
        <end position="48"/>
    </location>
</feature>
<proteinExistence type="predicted"/>
<feature type="compositionally biased region" description="Basic and acidic residues" evidence="1">
    <location>
        <begin position="39"/>
        <end position="48"/>
    </location>
</feature>
<sequence length="863" mass="96526">MDSVRDSKLLKDKKSKSTTPIKKSGGVADTTKNNSSLKSEVKSHADDSTLVDQEHQITYLYGNARVTYEDFELDADYIRVDQKNHLLFAKGRIDPVTHRYVGRPISKQGKDKPLLSDSLLFNYKTKKGKLYNPASDQDGNFLSGGVAKKLDSTEVAYRNVIFSTCDLPYPDTHFGIVITRGIAEKNRIIAGPAYLEIEGIPLPLAIPFGFFPKPDTKTSGIIIPTFGEDQKLGFYLRNFGYYFAISDYMDLTTTGTVYSKGAYELNSTMHYLKRYKYSGDLSLSYGSHNYGLQGDPATKDFNVTWSHSQDPNAHPGSTFSASVNAGTSTFYSNNPSYSNYNIQALTQNNLRSTINYSKTWGSLFNMSLGLGHSQDLTNKTISLQLPTLSFSMASLSPFDSKERVGDPKWYQKLTISYSLQANNSINNLPEAELFKGNTLIKNLQTSITHNIPIGLSLNVFKYFQFSSNVNYTEHWYLQTIRKSFARGSISGLDSMVTDTLNGFKRAGIYNLSTSLSTKVYSTISFKKGNLIAIRHVMTPSVSFNYNPDFSQSSFGYYKTAVSNAVIPYPYSSQTYSIFEDGFPSAGKQAGIGLSLDNTIEAKFKPKATDTSGKPKKVAILQGLTFSTFYNFAQDSLRLSPISFSAHSAIFNQKVNLSFFGSLNPYVNQVLDSISNGQILKYTHEINQFTWQHGKFPTLTSFSFSMSGSLNSTTFNPKTPVQPGSTLQTINPQQAQRLAVINSDPSAYVDFNVPWNVSFNYSFSYNNNITSTNTTNTIMLSGDVNLTSKWKVQYNTNYDIRARKLAVTSFAIYRDLHCWDLNIQWVPFGLYKSYNITLKVKASILQDLKLSKRSDYTSNQSFTQ</sequence>
<protein>
    <submittedName>
        <fullName evidence="3">Lipopolysaccharide assembly outer membrane protein LptD (OstA)</fullName>
    </submittedName>
</protein>
<dbReference type="GO" id="GO:0009279">
    <property type="term" value="C:cell outer membrane"/>
    <property type="evidence" value="ECO:0007669"/>
    <property type="project" value="TreeGrafter"/>
</dbReference>
<evidence type="ECO:0000256" key="1">
    <source>
        <dbReference type="SAM" id="MobiDB-lite"/>
    </source>
</evidence>
<dbReference type="GO" id="GO:1990351">
    <property type="term" value="C:transporter complex"/>
    <property type="evidence" value="ECO:0007669"/>
    <property type="project" value="TreeGrafter"/>
</dbReference>
<evidence type="ECO:0000313" key="3">
    <source>
        <dbReference type="EMBL" id="MBB3058235.1"/>
    </source>
</evidence>
<feature type="domain" description="LPS-assembly protein LptD central" evidence="2">
    <location>
        <begin position="188"/>
        <end position="665"/>
    </location>
</feature>
<feature type="compositionally biased region" description="Basic and acidic residues" evidence="1">
    <location>
        <begin position="1"/>
        <end position="12"/>
    </location>
</feature>